<organism evidence="1 2">
    <name type="scientific">Portunus trituberculatus</name>
    <name type="common">Swimming crab</name>
    <name type="synonym">Neptunus trituberculatus</name>
    <dbReference type="NCBI Taxonomy" id="210409"/>
    <lineage>
        <taxon>Eukaryota</taxon>
        <taxon>Metazoa</taxon>
        <taxon>Ecdysozoa</taxon>
        <taxon>Arthropoda</taxon>
        <taxon>Crustacea</taxon>
        <taxon>Multicrustacea</taxon>
        <taxon>Malacostraca</taxon>
        <taxon>Eumalacostraca</taxon>
        <taxon>Eucarida</taxon>
        <taxon>Decapoda</taxon>
        <taxon>Pleocyemata</taxon>
        <taxon>Brachyura</taxon>
        <taxon>Eubrachyura</taxon>
        <taxon>Portunoidea</taxon>
        <taxon>Portunidae</taxon>
        <taxon>Portuninae</taxon>
        <taxon>Portunus</taxon>
    </lineage>
</organism>
<comment type="caution">
    <text evidence="1">The sequence shown here is derived from an EMBL/GenBank/DDBJ whole genome shotgun (WGS) entry which is preliminary data.</text>
</comment>
<dbReference type="AlphaFoldDB" id="A0A5B7GZN9"/>
<protein>
    <submittedName>
        <fullName evidence="1">Uncharacterized protein</fullName>
    </submittedName>
</protein>
<name>A0A5B7GZN9_PORTR</name>
<accession>A0A5B7GZN9</accession>
<evidence type="ECO:0000313" key="1">
    <source>
        <dbReference type="EMBL" id="MPC62527.1"/>
    </source>
</evidence>
<gene>
    <name evidence="1" type="ORF">E2C01_056612</name>
</gene>
<reference evidence="1 2" key="1">
    <citation type="submission" date="2019-05" db="EMBL/GenBank/DDBJ databases">
        <title>Another draft genome of Portunus trituberculatus and its Hox gene families provides insights of decapod evolution.</title>
        <authorList>
            <person name="Jeong J.-H."/>
            <person name="Song I."/>
            <person name="Kim S."/>
            <person name="Choi T."/>
            <person name="Kim D."/>
            <person name="Ryu S."/>
            <person name="Kim W."/>
        </authorList>
    </citation>
    <scope>NUCLEOTIDE SEQUENCE [LARGE SCALE GENOMIC DNA]</scope>
    <source>
        <tissue evidence="1">Muscle</tissue>
    </source>
</reference>
<keyword evidence="2" id="KW-1185">Reference proteome</keyword>
<proteinExistence type="predicted"/>
<evidence type="ECO:0000313" key="2">
    <source>
        <dbReference type="Proteomes" id="UP000324222"/>
    </source>
</evidence>
<dbReference type="EMBL" id="VSRR010019784">
    <property type="protein sequence ID" value="MPC62527.1"/>
    <property type="molecule type" value="Genomic_DNA"/>
</dbReference>
<sequence length="209" mass="22942">MVASRGTQKAVLCNASRCRRPRQSARPLFEYIRQHLSLTPATCWLWSISQGRLLLPCRGPAVVIVRLPWKDVQRQLHALGDHVHWTGMCVTAWSPPQGIADSLAATQTSQELRGLARQEEGTLRGVLNLEAALGSASHDKVAPGWVVSGHNVLVAPRAVYRAQPCHNCLQQIDVTLTRREVVQADGRHVTRVLCLAGRGCGRRILGGTE</sequence>
<dbReference type="Proteomes" id="UP000324222">
    <property type="component" value="Unassembled WGS sequence"/>
</dbReference>